<keyword evidence="4" id="KW-1185">Reference proteome</keyword>
<dbReference type="AlphaFoldDB" id="A0A1X7KV10"/>
<organism evidence="3 4">
    <name type="scientific">Arenibacter troitsensis</name>
    <dbReference type="NCBI Taxonomy" id="188872"/>
    <lineage>
        <taxon>Bacteria</taxon>
        <taxon>Pseudomonadati</taxon>
        <taxon>Bacteroidota</taxon>
        <taxon>Flavobacteriia</taxon>
        <taxon>Flavobacteriales</taxon>
        <taxon>Flavobacteriaceae</taxon>
        <taxon>Arenibacter</taxon>
    </lineage>
</organism>
<dbReference type="PANTHER" id="PTHR48081">
    <property type="entry name" value="AB HYDROLASE SUPERFAMILY PROTEIN C4A8.06C"/>
    <property type="match status" value="1"/>
</dbReference>
<evidence type="ECO:0000259" key="2">
    <source>
        <dbReference type="Pfam" id="PF20434"/>
    </source>
</evidence>
<reference evidence="4" key="1">
    <citation type="submission" date="2017-04" db="EMBL/GenBank/DDBJ databases">
        <authorList>
            <person name="Varghese N."/>
            <person name="Submissions S."/>
        </authorList>
    </citation>
    <scope>NUCLEOTIDE SEQUENCE [LARGE SCALE GENOMIC DNA]</scope>
    <source>
        <strain evidence="4">DSM 19835</strain>
    </source>
</reference>
<evidence type="ECO:0000313" key="3">
    <source>
        <dbReference type="EMBL" id="SMG45315.1"/>
    </source>
</evidence>
<gene>
    <name evidence="3" type="ORF">SAMN03080602_03437</name>
</gene>
<dbReference type="Pfam" id="PF20434">
    <property type="entry name" value="BD-FAE"/>
    <property type="match status" value="1"/>
</dbReference>
<dbReference type="Gene3D" id="3.40.50.1820">
    <property type="entry name" value="alpha/beta hydrolase"/>
    <property type="match status" value="1"/>
</dbReference>
<dbReference type="GO" id="GO:0016787">
    <property type="term" value="F:hydrolase activity"/>
    <property type="evidence" value="ECO:0007669"/>
    <property type="project" value="UniProtKB-KW"/>
</dbReference>
<accession>A0A1X7KV10</accession>
<dbReference type="InterPro" id="IPR049492">
    <property type="entry name" value="BD-FAE-like_dom"/>
</dbReference>
<feature type="domain" description="BD-FAE-like" evidence="2">
    <location>
        <begin position="78"/>
        <end position="258"/>
    </location>
</feature>
<protein>
    <submittedName>
        <fullName evidence="3">Acetyl esterase/lipase</fullName>
    </submittedName>
</protein>
<proteinExistence type="predicted"/>
<dbReference type="SUPFAM" id="SSF53474">
    <property type="entry name" value="alpha/beta-Hydrolases"/>
    <property type="match status" value="1"/>
</dbReference>
<sequence>MIGIKFWSFFVISIIFGSLLWAQQQPHGVEPYTIASTYQKLKAQYPFVEPIRPLRSNKVKAKKNVVYKVDGTKKLRADMYFPKSGKDKVFPAVLLIHGGGWITGSKENLGVMAQHLALHGYVAITLSYTLSREAPYPASVLDIKTAISWMRANAEKYYLDPDKIAIMGTSAGAQLATLVGLTPNSAIYERKSPFSDEVQAIINIDGIVSFVHPEAHEEGKSAGIWLGGSRTENWKNWNEASPLGYVNGNSPPILFVNSAQARFHAGRDDLVSLYNGYGIYSEVHTILDSPHSFWLLHPWFGSTLGYTLGFLERVFGPGQ</sequence>
<keyword evidence="1" id="KW-0378">Hydrolase</keyword>
<dbReference type="InterPro" id="IPR029058">
    <property type="entry name" value="AB_hydrolase_fold"/>
</dbReference>
<name>A0A1X7KV10_9FLAO</name>
<evidence type="ECO:0000256" key="1">
    <source>
        <dbReference type="ARBA" id="ARBA00022801"/>
    </source>
</evidence>
<dbReference type="Proteomes" id="UP000193420">
    <property type="component" value="Unassembled WGS sequence"/>
</dbReference>
<dbReference type="STRING" id="188872.SAMN03080602_03437"/>
<dbReference type="PANTHER" id="PTHR48081:SF13">
    <property type="entry name" value="ALPHA_BETA HYDROLASE"/>
    <property type="match status" value="1"/>
</dbReference>
<dbReference type="EMBL" id="FXAO01000007">
    <property type="protein sequence ID" value="SMG45315.1"/>
    <property type="molecule type" value="Genomic_DNA"/>
</dbReference>
<evidence type="ECO:0000313" key="4">
    <source>
        <dbReference type="Proteomes" id="UP000193420"/>
    </source>
</evidence>
<dbReference type="InterPro" id="IPR050300">
    <property type="entry name" value="GDXG_lipolytic_enzyme"/>
</dbReference>